<evidence type="ECO:0000256" key="2">
    <source>
        <dbReference type="SAM" id="MobiDB-lite"/>
    </source>
</evidence>
<feature type="transmembrane region" description="Helical" evidence="3">
    <location>
        <begin position="121"/>
        <end position="142"/>
    </location>
</feature>
<dbReference type="Proteomes" id="UP000218811">
    <property type="component" value="Unassembled WGS sequence"/>
</dbReference>
<feature type="compositionally biased region" description="Basic and acidic residues" evidence="2">
    <location>
        <begin position="1"/>
        <end position="13"/>
    </location>
</feature>
<dbReference type="Pfam" id="PF00560">
    <property type="entry name" value="LRR_1"/>
    <property type="match status" value="1"/>
</dbReference>
<keyword evidence="1" id="KW-0732">Signal</keyword>
<name>A0A2H3JIU5_WOLCO</name>
<keyword evidence="3" id="KW-0812">Transmembrane</keyword>
<reference evidence="4 5" key="1">
    <citation type="journal article" date="2012" name="Science">
        <title>The Paleozoic origin of enzymatic lignin decomposition reconstructed from 31 fungal genomes.</title>
        <authorList>
            <person name="Floudas D."/>
            <person name="Binder M."/>
            <person name="Riley R."/>
            <person name="Barry K."/>
            <person name="Blanchette R.A."/>
            <person name="Henrissat B."/>
            <person name="Martinez A.T."/>
            <person name="Otillar R."/>
            <person name="Spatafora J.W."/>
            <person name="Yadav J.S."/>
            <person name="Aerts A."/>
            <person name="Benoit I."/>
            <person name="Boyd A."/>
            <person name="Carlson A."/>
            <person name="Copeland A."/>
            <person name="Coutinho P.M."/>
            <person name="de Vries R.P."/>
            <person name="Ferreira P."/>
            <person name="Findley K."/>
            <person name="Foster B."/>
            <person name="Gaskell J."/>
            <person name="Glotzer D."/>
            <person name="Gorecki P."/>
            <person name="Heitman J."/>
            <person name="Hesse C."/>
            <person name="Hori C."/>
            <person name="Igarashi K."/>
            <person name="Jurgens J.A."/>
            <person name="Kallen N."/>
            <person name="Kersten P."/>
            <person name="Kohler A."/>
            <person name="Kuees U."/>
            <person name="Kumar T.K.A."/>
            <person name="Kuo A."/>
            <person name="LaButti K."/>
            <person name="Larrondo L.F."/>
            <person name="Lindquist E."/>
            <person name="Ling A."/>
            <person name="Lombard V."/>
            <person name="Lucas S."/>
            <person name="Lundell T."/>
            <person name="Martin R."/>
            <person name="McLaughlin D.J."/>
            <person name="Morgenstern I."/>
            <person name="Morin E."/>
            <person name="Murat C."/>
            <person name="Nagy L.G."/>
            <person name="Nolan M."/>
            <person name="Ohm R.A."/>
            <person name="Patyshakuliyeva A."/>
            <person name="Rokas A."/>
            <person name="Ruiz-Duenas F.J."/>
            <person name="Sabat G."/>
            <person name="Salamov A."/>
            <person name="Samejima M."/>
            <person name="Schmutz J."/>
            <person name="Slot J.C."/>
            <person name="St John F."/>
            <person name="Stenlid J."/>
            <person name="Sun H."/>
            <person name="Sun S."/>
            <person name="Syed K."/>
            <person name="Tsang A."/>
            <person name="Wiebenga A."/>
            <person name="Young D."/>
            <person name="Pisabarro A."/>
            <person name="Eastwood D.C."/>
            <person name="Martin F."/>
            <person name="Cullen D."/>
            <person name="Grigoriev I.V."/>
            <person name="Hibbett D.S."/>
        </authorList>
    </citation>
    <scope>NUCLEOTIDE SEQUENCE [LARGE SCALE GENOMIC DNA]</scope>
    <source>
        <strain evidence="4 5">MD-104</strain>
    </source>
</reference>
<sequence>MAPDRISRIHSNDSEGQEPAEGLSTIASRAPSTWTNTATVKNSVADVEAVTPATGHGSRFRERFTRIFSDVGTIAGNEEADDATIQPSSLPAWPPLNIEKRPPQCCEHCPRQRKQRKRDKLLIALLIILLLYFLGNIVALNIRTFTTSSGTTTSHIGTSDSVALTADQQFCLSDFTINTPGNASSYPCSTCFGILQGVSSAFLDSSSNAQDAQNIANAIQFCALRSVFDEADADGQSTLGTEGWATNVNFCTWTGVKCNANGDVTSLQLTFPGVPATFSSEIGGLTSLESFEVVGNSDIPAGALPSSFTNLTALLTLELQATAITALQDDLFSSLKNVTTLSLVRNAKMGTSLPTSLTSLPLENLIVTNQALSNPLATLANSSTLQSSLKLLDLSTTNLTGTIPASISSLSALVELHLDTNDLSNPLPSAFPSNLQILTLANNTQLSGTVSGSFCSLKDLQLCDMDGTSLQAAGSCSVCTFA</sequence>
<keyword evidence="3" id="KW-0472">Membrane</keyword>
<organism evidence="4 5">
    <name type="scientific">Wolfiporia cocos (strain MD-104)</name>
    <name type="common">Brown rot fungus</name>
    <dbReference type="NCBI Taxonomy" id="742152"/>
    <lineage>
        <taxon>Eukaryota</taxon>
        <taxon>Fungi</taxon>
        <taxon>Dikarya</taxon>
        <taxon>Basidiomycota</taxon>
        <taxon>Agaricomycotina</taxon>
        <taxon>Agaricomycetes</taxon>
        <taxon>Polyporales</taxon>
        <taxon>Phaeolaceae</taxon>
        <taxon>Wolfiporia</taxon>
    </lineage>
</organism>
<dbReference type="PANTHER" id="PTHR48060:SF18">
    <property type="entry name" value="PROTEIN KINASE, PLANT-TYPE, PUTATIVE-RELATED"/>
    <property type="match status" value="1"/>
</dbReference>
<evidence type="ECO:0000256" key="1">
    <source>
        <dbReference type="ARBA" id="ARBA00022729"/>
    </source>
</evidence>
<dbReference type="AlphaFoldDB" id="A0A2H3JIU5"/>
<protein>
    <submittedName>
        <fullName evidence="4">L domain-like protein</fullName>
    </submittedName>
</protein>
<dbReference type="OMA" id="RFCAWSG"/>
<dbReference type="EMBL" id="KB467887">
    <property type="protein sequence ID" value="PCH36604.1"/>
    <property type="molecule type" value="Genomic_DNA"/>
</dbReference>
<evidence type="ECO:0000313" key="4">
    <source>
        <dbReference type="EMBL" id="PCH36604.1"/>
    </source>
</evidence>
<keyword evidence="3" id="KW-1133">Transmembrane helix</keyword>
<dbReference type="InterPro" id="IPR032675">
    <property type="entry name" value="LRR_dom_sf"/>
</dbReference>
<dbReference type="OrthoDB" id="676979at2759"/>
<dbReference type="STRING" id="742152.A0A2H3JIU5"/>
<feature type="region of interest" description="Disordered" evidence="2">
    <location>
        <begin position="1"/>
        <end position="23"/>
    </location>
</feature>
<evidence type="ECO:0000313" key="5">
    <source>
        <dbReference type="Proteomes" id="UP000218811"/>
    </source>
</evidence>
<dbReference type="PANTHER" id="PTHR48060">
    <property type="entry name" value="DNA DAMAGE-REPAIR/TOLERATION PROTEIN DRT100"/>
    <property type="match status" value="1"/>
</dbReference>
<dbReference type="SUPFAM" id="SSF52058">
    <property type="entry name" value="L domain-like"/>
    <property type="match status" value="1"/>
</dbReference>
<dbReference type="InterPro" id="IPR001611">
    <property type="entry name" value="Leu-rich_rpt"/>
</dbReference>
<gene>
    <name evidence="4" type="ORF">WOLCODRAFT_134292</name>
</gene>
<keyword evidence="5" id="KW-1185">Reference proteome</keyword>
<proteinExistence type="predicted"/>
<dbReference type="Gene3D" id="3.80.10.10">
    <property type="entry name" value="Ribonuclease Inhibitor"/>
    <property type="match status" value="1"/>
</dbReference>
<dbReference type="InterPro" id="IPR053211">
    <property type="entry name" value="DNA_repair-toleration"/>
</dbReference>
<accession>A0A2H3JIU5</accession>
<evidence type="ECO:0000256" key="3">
    <source>
        <dbReference type="SAM" id="Phobius"/>
    </source>
</evidence>